<evidence type="ECO:0000259" key="9">
    <source>
        <dbReference type="PROSITE" id="PS50119"/>
    </source>
</evidence>
<keyword evidence="4" id="KW-0862">Zinc</keyword>
<dbReference type="GO" id="GO:0008270">
    <property type="term" value="F:zinc ion binding"/>
    <property type="evidence" value="ECO:0007669"/>
    <property type="project" value="UniProtKB-KW"/>
</dbReference>
<dbReference type="InterPro" id="IPR051051">
    <property type="entry name" value="E3_ubiq-ligase_TRIM/RNF"/>
</dbReference>
<dbReference type="RefSeq" id="XP_031748582.1">
    <property type="nucleotide sequence ID" value="XM_031892722.1"/>
</dbReference>
<dbReference type="InterPro" id="IPR003877">
    <property type="entry name" value="SPRY_dom"/>
</dbReference>
<dbReference type="PROSITE" id="PS50119">
    <property type="entry name" value="ZF_BBOX"/>
    <property type="match status" value="1"/>
</dbReference>
<evidence type="ECO:0000256" key="2">
    <source>
        <dbReference type="ARBA" id="ARBA00022723"/>
    </source>
</evidence>
<keyword evidence="12" id="KW-1185">Reference proteome</keyword>
<dbReference type="Proteomes" id="UP000008143">
    <property type="component" value="Chromosome 9"/>
</dbReference>
<dbReference type="SMART" id="SM00449">
    <property type="entry name" value="SPRY"/>
    <property type="match status" value="1"/>
</dbReference>
<keyword evidence="3 6" id="KW-0863">Zinc-finger</keyword>
<dbReference type="Gene3D" id="3.30.160.60">
    <property type="entry name" value="Classic Zinc Finger"/>
    <property type="match status" value="1"/>
</dbReference>
<dbReference type="AlphaFoldDB" id="A0A6I8SXZ6"/>
<dbReference type="Ensembl" id="ENSXETT00000080037">
    <property type="protein sequence ID" value="ENSXETP00000100151"/>
    <property type="gene ID" value="ENSXETG00000041450"/>
</dbReference>
<dbReference type="Pfam" id="PF25600">
    <property type="entry name" value="TRIM_CC"/>
    <property type="match status" value="1"/>
</dbReference>
<reference evidence="11" key="1">
    <citation type="journal article" date="2010" name="Science">
        <title>The genome of the Western clawed frog Xenopus tropicalis.</title>
        <authorList>
            <person name="Hellsten U."/>
            <person name="Harland R.M."/>
            <person name="Gilchrist M.J."/>
            <person name="Hendrix D."/>
            <person name="Jurka J."/>
            <person name="Kapitonov V."/>
            <person name="Ovcharenko I."/>
            <person name="Putnam N.H."/>
            <person name="Shu S."/>
            <person name="Taher L."/>
            <person name="Blitz I.L."/>
            <person name="Blumberg B."/>
            <person name="Dichmann D.S."/>
            <person name="Dubchak I."/>
            <person name="Amaya E."/>
            <person name="Detter J.C."/>
            <person name="Fletcher R."/>
            <person name="Gerhard D.S."/>
            <person name="Goodstein D."/>
            <person name="Graves T."/>
            <person name="Grigoriev I.V."/>
            <person name="Grimwood J."/>
            <person name="Kawashima T."/>
            <person name="Lindquist E."/>
            <person name="Lucas S.M."/>
            <person name="Mead P.E."/>
            <person name="Mitros T."/>
            <person name="Ogino H."/>
            <person name="Ohta Y."/>
            <person name="Poliakov A.V."/>
            <person name="Pollet N."/>
            <person name="Robert J."/>
            <person name="Salamov A."/>
            <person name="Sater A.K."/>
            <person name="Schmutz J."/>
            <person name="Terry A."/>
            <person name="Vize P.D."/>
            <person name="Warren W.C."/>
            <person name="Wells D."/>
            <person name="Wills A."/>
            <person name="Wilson R.K."/>
            <person name="Zimmerman L.B."/>
            <person name="Zorn A.M."/>
            <person name="Grainger R."/>
            <person name="Grammer T."/>
            <person name="Khokha M.K."/>
            <person name="Richardson P.M."/>
            <person name="Rokhsar D.S."/>
        </authorList>
    </citation>
    <scope>NUCLEOTIDE SEQUENCE [LARGE SCALE GENOMIC DNA]</scope>
    <source>
        <strain evidence="11">Nigerian</strain>
    </source>
</reference>
<evidence type="ECO:0000256" key="4">
    <source>
        <dbReference type="ARBA" id="ARBA00022833"/>
    </source>
</evidence>
<dbReference type="SMART" id="SM00184">
    <property type="entry name" value="RING"/>
    <property type="match status" value="1"/>
</dbReference>
<accession>A0A6I8SXZ6</accession>
<keyword evidence="2" id="KW-0479">Metal-binding</keyword>
<dbReference type="PANTHER" id="PTHR25465">
    <property type="entry name" value="B-BOX DOMAIN CONTAINING"/>
    <property type="match status" value="1"/>
</dbReference>
<dbReference type="PANTHER" id="PTHR25465:SF68">
    <property type="entry name" value="NOVEL C3HC4 TYPE (RING FINGER) AND B-BOX ZINC FINGER PROTEIN WITH SPRY DOMAIN"/>
    <property type="match status" value="1"/>
</dbReference>
<gene>
    <name evidence="11 14" type="primary">XB5729975</name>
    <name evidence="13" type="synonym">LOC734077</name>
</gene>
<name>A0A6I8SXZ6_XENTR</name>
<evidence type="ECO:0000256" key="5">
    <source>
        <dbReference type="ARBA" id="ARBA00022859"/>
    </source>
</evidence>
<dbReference type="InterPro" id="IPR043136">
    <property type="entry name" value="B30.2/SPRY_sf"/>
</dbReference>
<keyword evidence="7" id="KW-0175">Coiled coil</keyword>
<evidence type="ECO:0000256" key="3">
    <source>
        <dbReference type="ARBA" id="ARBA00022771"/>
    </source>
</evidence>
<proteinExistence type="predicted"/>
<feature type="domain" description="B box-type" evidence="9">
    <location>
        <begin position="136"/>
        <end position="177"/>
    </location>
</feature>
<dbReference type="PRINTS" id="PR01407">
    <property type="entry name" value="BUTYPHLNCDUF"/>
</dbReference>
<evidence type="ECO:0000259" key="8">
    <source>
        <dbReference type="PROSITE" id="PS50089"/>
    </source>
</evidence>
<dbReference type="SUPFAM" id="SSF49899">
    <property type="entry name" value="Concanavalin A-like lectins/glucanases"/>
    <property type="match status" value="1"/>
</dbReference>
<dbReference type="Gene3D" id="4.10.830.40">
    <property type="match status" value="1"/>
</dbReference>
<keyword evidence="5" id="KW-0391">Immunity</keyword>
<dbReference type="InterPro" id="IPR003879">
    <property type="entry name" value="Butyrophylin_SPRY"/>
</dbReference>
<evidence type="ECO:0000256" key="6">
    <source>
        <dbReference type="PROSITE-ProRule" id="PRU00024"/>
    </source>
</evidence>
<dbReference type="CDD" id="cd12891">
    <property type="entry name" value="SPRY_PRY_C-I_2"/>
    <property type="match status" value="1"/>
</dbReference>
<dbReference type="InterPro" id="IPR001870">
    <property type="entry name" value="B30.2/SPRY"/>
</dbReference>
<dbReference type="InterPro" id="IPR000315">
    <property type="entry name" value="Znf_B-box"/>
</dbReference>
<keyword evidence="1" id="KW-0399">Innate immunity</keyword>
<dbReference type="PROSITE" id="PS00518">
    <property type="entry name" value="ZF_RING_1"/>
    <property type="match status" value="1"/>
</dbReference>
<dbReference type="GeneTree" id="ENSGT01030000234583"/>
<dbReference type="PROSITE" id="PS50089">
    <property type="entry name" value="ZF_RING_2"/>
    <property type="match status" value="1"/>
</dbReference>
<dbReference type="Pfam" id="PF00643">
    <property type="entry name" value="zf-B_box"/>
    <property type="match status" value="1"/>
</dbReference>
<evidence type="ECO:0000313" key="12">
    <source>
        <dbReference type="Proteomes" id="UP000008143"/>
    </source>
</evidence>
<sequence length="531" mass="60593">MASSRLRQELVCPICLDIYRNPVILRCGHNFCSSCIESVFDSQEDSWLYTCPECRKRFMVRPLPRRNFKLSNIASRYLEHQTEEEEEAGIHCTYCVDFPAPAVKTCLQCEASFCDRHLKKHCKSQEHILVEPNTPKDDIQCPTHCGLLIYYCFDDASRVCLSCYLVGEHQGHHVELLNDACEDKKRKWTRALEKTISIRDEAEEKIQSLQKRRRHVKEKLSSAADKVTALFRNFHKQPRAQGKQVLDEIKREVERVSLQISNHIKGLEIKKEELSKTIVQLEELCSLTDPLLVLRAMEPNVAQSDSAAEIPSSCQLDHVLISLIVQRHLEKYDPFIPKLLAIESLLLENTGSLLLEVRTNHNTIPLLPEHKTVSFSAENWTCNAGSELFTAGQVLSSTGISSGEHLWEVEVSQNGFRCIGVAYPSVVRTGPQSFIGYNDKSWSLTWINDFVGVSHNNECRPLSKVRLMGKLGIYIDYEAGVLSFYQLSDPIRRLHSFTATFIEPLHLAFNVLNGWVRVNNKAIWGKRLLLS</sequence>
<protein>
    <submittedName>
        <fullName evidence="11 13">Novel C3HC4 type (RING finger) and B-box zinc finger protein with SPRY domain</fullName>
    </submittedName>
</protein>
<dbReference type="SUPFAM" id="SSF57850">
    <property type="entry name" value="RING/U-box"/>
    <property type="match status" value="1"/>
</dbReference>
<dbReference type="InterPro" id="IPR058030">
    <property type="entry name" value="TRIM8/14/16/25/29/45/65_CC"/>
</dbReference>
<feature type="coiled-coil region" evidence="7">
    <location>
        <begin position="192"/>
        <end position="226"/>
    </location>
</feature>
<dbReference type="InterPro" id="IPR013083">
    <property type="entry name" value="Znf_RING/FYVE/PHD"/>
</dbReference>
<organism evidence="11">
    <name type="scientific">Xenopus tropicalis</name>
    <name type="common">Western clawed frog</name>
    <name type="synonym">Silurana tropicalis</name>
    <dbReference type="NCBI Taxonomy" id="8364"/>
    <lineage>
        <taxon>Eukaryota</taxon>
        <taxon>Metazoa</taxon>
        <taxon>Chordata</taxon>
        <taxon>Craniata</taxon>
        <taxon>Vertebrata</taxon>
        <taxon>Euteleostomi</taxon>
        <taxon>Amphibia</taxon>
        <taxon>Batrachia</taxon>
        <taxon>Anura</taxon>
        <taxon>Pipoidea</taxon>
        <taxon>Pipidae</taxon>
        <taxon>Xenopodinae</taxon>
        <taxon>Xenopus</taxon>
        <taxon>Silurana</taxon>
    </lineage>
</organism>
<reference evidence="11" key="2">
    <citation type="submission" date="2020-05" db="UniProtKB">
        <authorList>
            <consortium name="Ensembl"/>
        </authorList>
    </citation>
    <scope>IDENTIFICATION</scope>
</reference>
<dbReference type="Gene3D" id="2.60.120.920">
    <property type="match status" value="1"/>
</dbReference>
<dbReference type="GO" id="GO:0045087">
    <property type="term" value="P:innate immune response"/>
    <property type="evidence" value="ECO:0007669"/>
    <property type="project" value="UniProtKB-KW"/>
</dbReference>
<dbReference type="InterPro" id="IPR001841">
    <property type="entry name" value="Znf_RING"/>
</dbReference>
<dbReference type="AGR" id="Xenbase:XB-GENE-5729976"/>
<feature type="domain" description="RING-type" evidence="8">
    <location>
        <begin position="12"/>
        <end position="55"/>
    </location>
</feature>
<dbReference type="Pfam" id="PF15227">
    <property type="entry name" value="zf-C3HC4_4"/>
    <property type="match status" value="1"/>
</dbReference>
<evidence type="ECO:0000313" key="11">
    <source>
        <dbReference type="Ensembl" id="ENSXETP00000100151"/>
    </source>
</evidence>
<dbReference type="Gene3D" id="3.30.40.10">
    <property type="entry name" value="Zinc/RING finger domain, C3HC4 (zinc finger)"/>
    <property type="match status" value="1"/>
</dbReference>
<dbReference type="PROSITE" id="PS50188">
    <property type="entry name" value="B302_SPRY"/>
    <property type="match status" value="1"/>
</dbReference>
<evidence type="ECO:0000313" key="13">
    <source>
        <dbReference type="RefSeq" id="XP_031748582.1"/>
    </source>
</evidence>
<evidence type="ECO:0000256" key="1">
    <source>
        <dbReference type="ARBA" id="ARBA00022588"/>
    </source>
</evidence>
<evidence type="ECO:0000259" key="10">
    <source>
        <dbReference type="PROSITE" id="PS50188"/>
    </source>
</evidence>
<dbReference type="InterPro" id="IPR017907">
    <property type="entry name" value="Znf_RING_CS"/>
</dbReference>
<evidence type="ECO:0000256" key="7">
    <source>
        <dbReference type="SAM" id="Coils"/>
    </source>
</evidence>
<dbReference type="Pfam" id="PF00622">
    <property type="entry name" value="SPRY"/>
    <property type="match status" value="1"/>
</dbReference>
<evidence type="ECO:0000313" key="14">
    <source>
        <dbReference type="Xenbase" id="XB-GENE-5729976"/>
    </source>
</evidence>
<reference evidence="13" key="3">
    <citation type="submission" date="2025-04" db="UniProtKB">
        <authorList>
            <consortium name="RefSeq"/>
        </authorList>
    </citation>
    <scope>IDENTIFICATION</scope>
    <source>
        <strain evidence="13">Nigerian</strain>
        <tissue evidence="13">Liver and blood</tissue>
    </source>
</reference>
<dbReference type="Xenbase" id="XB-GENE-5729976">
    <property type="gene designation" value="XB5729975"/>
</dbReference>
<dbReference type="InterPro" id="IPR013320">
    <property type="entry name" value="ConA-like_dom_sf"/>
</dbReference>
<feature type="domain" description="B30.2/SPRY" evidence="10">
    <location>
        <begin position="332"/>
        <end position="529"/>
    </location>
</feature>
<dbReference type="SUPFAM" id="SSF57845">
    <property type="entry name" value="B-box zinc-binding domain"/>
    <property type="match status" value="1"/>
</dbReference>